<name>A0ABD0BGW6_AERCA</name>
<reference evidence="1 2" key="1">
    <citation type="submission" date="2021-07" db="EMBL/GenBank/DDBJ databases">
        <title>Draft genome sequence of carbapenem-resistant Aeromonas spp. in Japan.</title>
        <authorList>
            <person name="Maehana S."/>
            <person name="Suzuki M."/>
            <person name="Kitasato H."/>
        </authorList>
    </citation>
    <scope>NUCLEOTIDE SEQUENCE [LARGE SCALE GENOMIC DNA]</scope>
    <source>
        <strain evidence="1 2">KAM382</strain>
    </source>
</reference>
<dbReference type="AlphaFoldDB" id="A0ABD0BGW6"/>
<evidence type="ECO:0000313" key="1">
    <source>
        <dbReference type="EMBL" id="GJB94365.1"/>
    </source>
</evidence>
<organism evidence="1 2">
    <name type="scientific">Aeromonas caviae</name>
    <name type="common">Aeromonas punctata</name>
    <dbReference type="NCBI Taxonomy" id="648"/>
    <lineage>
        <taxon>Bacteria</taxon>
        <taxon>Pseudomonadati</taxon>
        <taxon>Pseudomonadota</taxon>
        <taxon>Gammaproteobacteria</taxon>
        <taxon>Aeromonadales</taxon>
        <taxon>Aeromonadaceae</taxon>
        <taxon>Aeromonas</taxon>
    </lineage>
</organism>
<comment type="caution">
    <text evidence="1">The sequence shown here is derived from an EMBL/GenBank/DDBJ whole genome shotgun (WGS) entry which is preliminary data.</text>
</comment>
<dbReference type="EMBL" id="BPOP01000103">
    <property type="protein sequence ID" value="GJB94365.1"/>
    <property type="molecule type" value="Genomic_DNA"/>
</dbReference>
<evidence type="ECO:0000313" key="2">
    <source>
        <dbReference type="Proteomes" id="UP000737420"/>
    </source>
</evidence>
<protein>
    <submittedName>
        <fullName evidence="1">Uncharacterized protein</fullName>
    </submittedName>
</protein>
<accession>A0ABD0BGW6</accession>
<proteinExistence type="predicted"/>
<sequence length="61" mass="6994">MEKVFNTINQRVSAMGDYYASQRTDIVNNGAYVDLHFEVKQILVMSDTVLNANRMTCYADQ</sequence>
<dbReference type="Proteomes" id="UP000737420">
    <property type="component" value="Unassembled WGS sequence"/>
</dbReference>
<gene>
    <name evidence="1" type="ORF">KAM382_44260</name>
</gene>